<gene>
    <name evidence="1" type="ORF">EJV47_09045</name>
</gene>
<dbReference type="RefSeq" id="WP_126692830.1">
    <property type="nucleotide sequence ID" value="NZ_RXOF01000004.1"/>
</dbReference>
<reference evidence="1 2" key="1">
    <citation type="submission" date="2018-12" db="EMBL/GenBank/DDBJ databases">
        <title>Hymenobacter gummosus sp. nov., isolated from a spring.</title>
        <authorList>
            <person name="Nie L."/>
        </authorList>
    </citation>
    <scope>NUCLEOTIDE SEQUENCE [LARGE SCALE GENOMIC DNA]</scope>
    <source>
        <strain evidence="1 2">KCTC 52166</strain>
    </source>
</reference>
<organism evidence="1 2">
    <name type="scientific">Hymenobacter gummosus</name>
    <dbReference type="NCBI Taxonomy" id="1776032"/>
    <lineage>
        <taxon>Bacteria</taxon>
        <taxon>Pseudomonadati</taxon>
        <taxon>Bacteroidota</taxon>
        <taxon>Cytophagia</taxon>
        <taxon>Cytophagales</taxon>
        <taxon>Hymenobacteraceae</taxon>
        <taxon>Hymenobacter</taxon>
    </lineage>
</organism>
<evidence type="ECO:0000313" key="2">
    <source>
        <dbReference type="Proteomes" id="UP000282184"/>
    </source>
</evidence>
<evidence type="ECO:0000313" key="1">
    <source>
        <dbReference type="EMBL" id="RTQ50764.1"/>
    </source>
</evidence>
<proteinExistence type="predicted"/>
<evidence type="ECO:0008006" key="3">
    <source>
        <dbReference type="Google" id="ProtNLM"/>
    </source>
</evidence>
<dbReference type="EMBL" id="RXOF01000004">
    <property type="protein sequence ID" value="RTQ50764.1"/>
    <property type="molecule type" value="Genomic_DNA"/>
</dbReference>
<keyword evidence="2" id="KW-1185">Reference proteome</keyword>
<protein>
    <recommendedName>
        <fullName evidence="3">Lipoprotein</fullName>
    </recommendedName>
</protein>
<dbReference type="AlphaFoldDB" id="A0A3S0JBB1"/>
<sequence>MHNPLKAFVMVSAVGLGGLLTSCVSSGYAVVGPPPPPVVVGPPPPAVIVRPRPYYRPRYYRPAPPRPYYGPRYHAAPRGRRIILVR</sequence>
<name>A0A3S0JBB1_9BACT</name>
<comment type="caution">
    <text evidence="1">The sequence shown here is derived from an EMBL/GenBank/DDBJ whole genome shotgun (WGS) entry which is preliminary data.</text>
</comment>
<dbReference type="Proteomes" id="UP000282184">
    <property type="component" value="Unassembled WGS sequence"/>
</dbReference>
<dbReference type="PROSITE" id="PS51257">
    <property type="entry name" value="PROKAR_LIPOPROTEIN"/>
    <property type="match status" value="1"/>
</dbReference>
<accession>A0A3S0JBB1</accession>